<feature type="transmembrane region" description="Helical" evidence="1">
    <location>
        <begin position="64"/>
        <end position="85"/>
    </location>
</feature>
<gene>
    <name evidence="2" type="ORF">NDI86_20310</name>
</gene>
<name>A0ABU2FUK3_9EURY</name>
<reference evidence="2 3" key="1">
    <citation type="submission" date="2022-06" db="EMBL/GenBank/DDBJ databases">
        <title>Halomicroarcula sp. a new haloarchaeum isolate from saline soil.</title>
        <authorList>
            <person name="Strakova D."/>
            <person name="Galisteo C."/>
            <person name="Sanchez-Porro C."/>
            <person name="Ventosa A."/>
        </authorList>
    </citation>
    <scope>NUCLEOTIDE SEQUENCE [LARGE SCALE GENOMIC DNA]</scope>
    <source>
        <strain evidence="2 3">S3CR25-11</strain>
    </source>
</reference>
<keyword evidence="1" id="KW-1133">Transmembrane helix</keyword>
<sequence>MTADDESAGHCTPVERVLHTDQVQQRGQVDGRLIRGAVVAIVFAVPLSTAAVDIQSSLAAVPGFSWLTAAVVALLLVAAMVAAVVEGA</sequence>
<accession>A0ABU2FUK3</accession>
<organism evidence="2 3">
    <name type="scientific">Haloarcula onubensis</name>
    <dbReference type="NCBI Taxonomy" id="2950539"/>
    <lineage>
        <taxon>Archaea</taxon>
        <taxon>Methanobacteriati</taxon>
        <taxon>Methanobacteriota</taxon>
        <taxon>Stenosarchaea group</taxon>
        <taxon>Halobacteria</taxon>
        <taxon>Halobacteriales</taxon>
        <taxon>Haloarculaceae</taxon>
        <taxon>Haloarcula</taxon>
    </lineage>
</organism>
<comment type="caution">
    <text evidence="2">The sequence shown here is derived from an EMBL/GenBank/DDBJ whole genome shotgun (WGS) entry which is preliminary data.</text>
</comment>
<evidence type="ECO:0000313" key="2">
    <source>
        <dbReference type="EMBL" id="MDS0284443.1"/>
    </source>
</evidence>
<dbReference type="Proteomes" id="UP001268864">
    <property type="component" value="Unassembled WGS sequence"/>
</dbReference>
<evidence type="ECO:0000313" key="3">
    <source>
        <dbReference type="Proteomes" id="UP001268864"/>
    </source>
</evidence>
<dbReference type="RefSeq" id="WP_310902106.1">
    <property type="nucleotide sequence ID" value="NZ_JAMQOS010000008.1"/>
</dbReference>
<protein>
    <submittedName>
        <fullName evidence="2">Uncharacterized protein</fullName>
    </submittedName>
</protein>
<proteinExistence type="predicted"/>
<keyword evidence="3" id="KW-1185">Reference proteome</keyword>
<dbReference type="EMBL" id="JAMQOS010000008">
    <property type="protein sequence ID" value="MDS0284443.1"/>
    <property type="molecule type" value="Genomic_DNA"/>
</dbReference>
<evidence type="ECO:0000256" key="1">
    <source>
        <dbReference type="SAM" id="Phobius"/>
    </source>
</evidence>
<keyword evidence="1" id="KW-0472">Membrane</keyword>
<feature type="transmembrane region" description="Helical" evidence="1">
    <location>
        <begin position="33"/>
        <end position="52"/>
    </location>
</feature>
<keyword evidence="1" id="KW-0812">Transmembrane</keyword>